<dbReference type="CDD" id="cd11478">
    <property type="entry name" value="SLC5sbd_u2"/>
    <property type="match status" value="1"/>
</dbReference>
<accession>A0A1M6I3J5</accession>
<feature type="transmembrane region" description="Helical" evidence="7">
    <location>
        <begin position="119"/>
        <end position="144"/>
    </location>
</feature>
<dbReference type="OrthoDB" id="9814523at2"/>
<evidence type="ECO:0000256" key="7">
    <source>
        <dbReference type="SAM" id="Phobius"/>
    </source>
</evidence>
<dbReference type="PANTHER" id="PTHR11819">
    <property type="entry name" value="SOLUTE CARRIER FAMILY 5"/>
    <property type="match status" value="1"/>
</dbReference>
<evidence type="ECO:0000256" key="6">
    <source>
        <dbReference type="RuleBase" id="RU362091"/>
    </source>
</evidence>
<name>A0A1M6I3J5_9FLAO</name>
<feature type="transmembrane region" description="Helical" evidence="7">
    <location>
        <begin position="234"/>
        <end position="254"/>
    </location>
</feature>
<evidence type="ECO:0000313" key="9">
    <source>
        <dbReference type="Proteomes" id="UP000184543"/>
    </source>
</evidence>
<dbReference type="STRING" id="192903.SAMN04488513_103312"/>
<dbReference type="NCBIfam" id="TIGR00813">
    <property type="entry name" value="sss"/>
    <property type="match status" value="1"/>
</dbReference>
<feature type="transmembrane region" description="Helical" evidence="7">
    <location>
        <begin position="275"/>
        <end position="297"/>
    </location>
</feature>
<feature type="transmembrane region" description="Helical" evidence="7">
    <location>
        <begin position="457"/>
        <end position="477"/>
    </location>
</feature>
<dbReference type="GO" id="GO:0005886">
    <property type="term" value="C:plasma membrane"/>
    <property type="evidence" value="ECO:0007669"/>
    <property type="project" value="TreeGrafter"/>
</dbReference>
<evidence type="ECO:0000256" key="1">
    <source>
        <dbReference type="ARBA" id="ARBA00004141"/>
    </source>
</evidence>
<dbReference type="GO" id="GO:0005412">
    <property type="term" value="F:D-glucose:sodium symporter activity"/>
    <property type="evidence" value="ECO:0007669"/>
    <property type="project" value="TreeGrafter"/>
</dbReference>
<feature type="transmembrane region" description="Helical" evidence="7">
    <location>
        <begin position="44"/>
        <end position="67"/>
    </location>
</feature>
<comment type="subcellular location">
    <subcellularLocation>
        <location evidence="1">Membrane</location>
        <topology evidence="1">Multi-pass membrane protein</topology>
    </subcellularLocation>
</comment>
<dbReference type="RefSeq" id="WP_072993676.1">
    <property type="nucleotide sequence ID" value="NZ_FQYU01000003.1"/>
</dbReference>
<proteinExistence type="inferred from homology"/>
<dbReference type="Gene3D" id="1.20.1730.10">
    <property type="entry name" value="Sodium/glucose cotransporter"/>
    <property type="match status" value="1"/>
</dbReference>
<feature type="transmembrane region" description="Helical" evidence="7">
    <location>
        <begin position="79"/>
        <end position="98"/>
    </location>
</feature>
<keyword evidence="9" id="KW-1185">Reference proteome</keyword>
<gene>
    <name evidence="8" type="ORF">SAMN04488513_103312</name>
</gene>
<comment type="similarity">
    <text evidence="2 6">Belongs to the sodium:solute symporter (SSF) (TC 2.A.21) family.</text>
</comment>
<feature type="transmembrane region" description="Helical" evidence="7">
    <location>
        <begin position="317"/>
        <end position="335"/>
    </location>
</feature>
<dbReference type="InterPro" id="IPR001734">
    <property type="entry name" value="Na/solute_symporter"/>
</dbReference>
<keyword evidence="5 7" id="KW-0472">Membrane</keyword>
<feature type="transmembrane region" description="Helical" evidence="7">
    <location>
        <begin position="6"/>
        <end position="24"/>
    </location>
</feature>
<dbReference type="PANTHER" id="PTHR11819:SF195">
    <property type="entry name" value="SODIUM_GLUCOSE COTRANSPORTER 4"/>
    <property type="match status" value="1"/>
</dbReference>
<evidence type="ECO:0000256" key="5">
    <source>
        <dbReference type="ARBA" id="ARBA00023136"/>
    </source>
</evidence>
<keyword evidence="3 7" id="KW-0812">Transmembrane</keyword>
<dbReference type="Pfam" id="PF00474">
    <property type="entry name" value="SSF"/>
    <property type="match status" value="1"/>
</dbReference>
<evidence type="ECO:0000256" key="2">
    <source>
        <dbReference type="ARBA" id="ARBA00006434"/>
    </source>
</evidence>
<feature type="transmembrane region" description="Helical" evidence="7">
    <location>
        <begin position="395"/>
        <end position="419"/>
    </location>
</feature>
<reference evidence="9" key="1">
    <citation type="submission" date="2016-11" db="EMBL/GenBank/DDBJ databases">
        <authorList>
            <person name="Varghese N."/>
            <person name="Submissions S."/>
        </authorList>
    </citation>
    <scope>NUCLEOTIDE SEQUENCE [LARGE SCALE GENOMIC DNA]</scope>
    <source>
        <strain evidence="9">DSM 19858</strain>
    </source>
</reference>
<dbReference type="EMBL" id="FQYU01000003">
    <property type="protein sequence ID" value="SHJ28996.1"/>
    <property type="molecule type" value="Genomic_DNA"/>
</dbReference>
<feature type="transmembrane region" description="Helical" evidence="7">
    <location>
        <begin position="367"/>
        <end position="389"/>
    </location>
</feature>
<feature type="transmembrane region" description="Helical" evidence="7">
    <location>
        <begin position="181"/>
        <end position="201"/>
    </location>
</feature>
<organism evidence="8 9">
    <name type="scientific">Pseudozobellia thermophila</name>
    <dbReference type="NCBI Taxonomy" id="192903"/>
    <lineage>
        <taxon>Bacteria</taxon>
        <taxon>Pseudomonadati</taxon>
        <taxon>Bacteroidota</taxon>
        <taxon>Flavobacteriia</taxon>
        <taxon>Flavobacteriales</taxon>
        <taxon>Flavobacteriaceae</taxon>
        <taxon>Pseudozobellia</taxon>
    </lineage>
</organism>
<dbReference type="PROSITE" id="PS50283">
    <property type="entry name" value="NA_SOLUT_SYMP_3"/>
    <property type="match status" value="1"/>
</dbReference>
<dbReference type="Proteomes" id="UP000184543">
    <property type="component" value="Unassembled WGS sequence"/>
</dbReference>
<feature type="transmembrane region" description="Helical" evidence="7">
    <location>
        <begin position="150"/>
        <end position="169"/>
    </location>
</feature>
<evidence type="ECO:0000256" key="3">
    <source>
        <dbReference type="ARBA" id="ARBA00022692"/>
    </source>
</evidence>
<sequence>MLSGIDYFIVIAYIIGMLLLGLYFKKFVNSSEDYFLGGKSLPFWAIGMSIVVSDIGALDFVGVSGQAYRYGVSVGNFDWVGSVPAMLLAAFIFIPYFWRGGMYTIPEYLGRRYNKSVRTIASVTWILFFALDLGVLFWASAVLLNVLMGWPIWISILSTAGVVGLYTYFGGITAVIMTDVVQMIIMFIGGFALVFLGLHAVGGWENMVEKISTMGPEYQSHFDIIQPSDTKSPFPWTGILFGLTFVMANAYMIGNQSIVQRCLTAKNEWHAKASMIFGSALKMFIPILVLFPGLMAVVVHPDLADGDQALPMMIKSILPPGLVGLMFAAFFAGLMSSVDSLLNSTATLFTKDIYQPFIKKDADDKHYLKVGQITTLVLLIFGVATSPISSDFPGIYVAIQTFMSYFQGPLFAILLLGIFWKRTTQWGGLSALVIGIAFAVFLNVFKEHFFHIEDPFLYISWWSFLVGFVINVVVSLMTKKHSEDDLKGLVFSSKILTKNKSL</sequence>
<protein>
    <submittedName>
        <fullName evidence="8">Solute:Na+ symporter, SSS family</fullName>
    </submittedName>
</protein>
<evidence type="ECO:0000256" key="4">
    <source>
        <dbReference type="ARBA" id="ARBA00022989"/>
    </source>
</evidence>
<dbReference type="InterPro" id="IPR038377">
    <property type="entry name" value="Na/Glc_symporter_sf"/>
</dbReference>
<feature type="transmembrane region" description="Helical" evidence="7">
    <location>
        <begin position="426"/>
        <end position="445"/>
    </location>
</feature>
<dbReference type="AlphaFoldDB" id="A0A1M6I3J5"/>
<evidence type="ECO:0000313" key="8">
    <source>
        <dbReference type="EMBL" id="SHJ28996.1"/>
    </source>
</evidence>
<keyword evidence="4 7" id="KW-1133">Transmembrane helix</keyword>